<dbReference type="PIRSF" id="PIRSF000137">
    <property type="entry name" value="Alcohol_oxidase"/>
    <property type="match status" value="1"/>
</dbReference>
<dbReference type="PANTHER" id="PTHR11552:SF210">
    <property type="entry name" value="GLUCOSE-METHANOL-CHOLINE OXIDOREDUCTASE N-TERMINAL DOMAIN-CONTAINING PROTEIN-RELATED"/>
    <property type="match status" value="1"/>
</dbReference>
<organism evidence="5 6">
    <name type="scientific">Aureobasidium melanogenum (strain CBS 110374)</name>
    <name type="common">Aureobasidium pullulans var. melanogenum</name>
    <dbReference type="NCBI Taxonomy" id="1043003"/>
    <lineage>
        <taxon>Eukaryota</taxon>
        <taxon>Fungi</taxon>
        <taxon>Dikarya</taxon>
        <taxon>Ascomycota</taxon>
        <taxon>Pezizomycotina</taxon>
        <taxon>Dothideomycetes</taxon>
        <taxon>Dothideomycetidae</taxon>
        <taxon>Dothideales</taxon>
        <taxon>Saccotheciaceae</taxon>
        <taxon>Aureobasidium</taxon>
    </lineage>
</organism>
<feature type="domain" description="Glucose-methanol-choline oxidoreductase N-terminal" evidence="3">
    <location>
        <begin position="115"/>
        <end position="138"/>
    </location>
</feature>
<comment type="similarity">
    <text evidence="1 2">Belongs to the GMC oxidoreductase family.</text>
</comment>
<dbReference type="PROSITE" id="PS00623">
    <property type="entry name" value="GMC_OXRED_1"/>
    <property type="match status" value="1"/>
</dbReference>
<evidence type="ECO:0000313" key="6">
    <source>
        <dbReference type="Proteomes" id="UP000030672"/>
    </source>
</evidence>
<evidence type="ECO:0000256" key="1">
    <source>
        <dbReference type="ARBA" id="ARBA00010790"/>
    </source>
</evidence>
<dbReference type="GeneID" id="63920793"/>
<protein>
    <submittedName>
        <fullName evidence="5">Alcohol oxidase</fullName>
    </submittedName>
</protein>
<dbReference type="AlphaFoldDB" id="A0A074W8P9"/>
<dbReference type="InterPro" id="IPR007867">
    <property type="entry name" value="GMC_OxRtase_C"/>
</dbReference>
<reference evidence="5 6" key="1">
    <citation type="journal article" date="2014" name="BMC Genomics">
        <title>Genome sequencing of four Aureobasidium pullulans varieties: biotechnological potential, stress tolerance, and description of new species.</title>
        <authorList>
            <person name="Gostin Ar C."/>
            <person name="Ohm R.A."/>
            <person name="Kogej T."/>
            <person name="Sonjak S."/>
            <person name="Turk M."/>
            <person name="Zajc J."/>
            <person name="Zalar P."/>
            <person name="Grube M."/>
            <person name="Sun H."/>
            <person name="Han J."/>
            <person name="Sharma A."/>
            <person name="Chiniquy J."/>
            <person name="Ngan C.Y."/>
            <person name="Lipzen A."/>
            <person name="Barry K."/>
            <person name="Grigoriev I.V."/>
            <person name="Gunde-Cimerman N."/>
        </authorList>
    </citation>
    <scope>NUCLEOTIDE SEQUENCE [LARGE SCALE GENOMIC DNA]</scope>
    <source>
        <strain evidence="5 6">CBS 110374</strain>
    </source>
</reference>
<evidence type="ECO:0000313" key="5">
    <source>
        <dbReference type="EMBL" id="KEQ66297.1"/>
    </source>
</evidence>
<accession>A0A074W8P9</accession>
<dbReference type="PROSITE" id="PS00624">
    <property type="entry name" value="GMC_OXRED_2"/>
    <property type="match status" value="1"/>
</dbReference>
<dbReference type="HOGENOM" id="CLU_002865_6_2_1"/>
<dbReference type="Pfam" id="PF00732">
    <property type="entry name" value="GMC_oxred_N"/>
    <property type="match status" value="2"/>
</dbReference>
<dbReference type="EMBL" id="KL584825">
    <property type="protein sequence ID" value="KEQ66297.1"/>
    <property type="molecule type" value="Genomic_DNA"/>
</dbReference>
<sequence length="486" mass="52247">MTATTDTNGQGGGLYGIYNATESLPALAACARGFLSENYDFIVIGGGTAGLAVAARLTEDPEVVVGVLEVGKSRLDDPLVDSPAAFVQMLGNPEYDHCFKSVPQQRGIEHHLSRGKALGGSSAINYMMYVRGSDADYDDWATLVGDSGTINSPQILELSGIGDPEILKQAGVECKVELPGVGRNLQDHAVTVLGLELKPGNITSDIMGDPDTMEAATRAYVEHQRGPLTSVSGTQGFLPYKAVVSPDNLEKTVKSIREKQSASDTTPFYKQQLNQVIAHLESDKSANLQYILIPAGADYTAEGLRTQKVWPPPDNTRNHRMVLGPALQYPVSRGSCHIKSADPSVHPIIDPAYLKHPADVAVLAAGLHFMHKTTKTKHLAPLIQSRTYPAASRDLDKAADREEAVKDWVMGEYHLIGTCAMGEVVDSRLRVKDVQGLRVVDASVFPNHVSGNICSSVYTVAEKAADLIKEDWGIAIDAPDIAKVKL</sequence>
<dbReference type="InterPro" id="IPR036188">
    <property type="entry name" value="FAD/NAD-bd_sf"/>
</dbReference>
<name>A0A074W8P9_AURM1</name>
<evidence type="ECO:0000256" key="2">
    <source>
        <dbReference type="RuleBase" id="RU003968"/>
    </source>
</evidence>
<feature type="domain" description="Glucose-methanol-choline oxidoreductase N-terminal" evidence="4">
    <location>
        <begin position="148"/>
        <end position="162"/>
    </location>
</feature>
<dbReference type="PANTHER" id="PTHR11552">
    <property type="entry name" value="GLUCOSE-METHANOL-CHOLINE GMC OXIDOREDUCTASE"/>
    <property type="match status" value="1"/>
</dbReference>
<dbReference type="InterPro" id="IPR012132">
    <property type="entry name" value="GMC_OxRdtase"/>
</dbReference>
<gene>
    <name evidence="5" type="ORF">M437DRAFT_80792</name>
</gene>
<dbReference type="Gene3D" id="3.30.560.10">
    <property type="entry name" value="Glucose Oxidase, domain 3"/>
    <property type="match status" value="2"/>
</dbReference>
<evidence type="ECO:0000259" key="3">
    <source>
        <dbReference type="PROSITE" id="PS00623"/>
    </source>
</evidence>
<dbReference type="Proteomes" id="UP000030672">
    <property type="component" value="Unassembled WGS sequence"/>
</dbReference>
<dbReference type="InterPro" id="IPR000172">
    <property type="entry name" value="GMC_OxRdtase_N"/>
</dbReference>
<dbReference type="STRING" id="1043003.A0A074W8P9"/>
<keyword evidence="2" id="KW-0274">FAD</keyword>
<keyword evidence="6" id="KW-1185">Reference proteome</keyword>
<dbReference type="RefSeq" id="XP_040883320.1">
    <property type="nucleotide sequence ID" value="XM_041027420.1"/>
</dbReference>
<dbReference type="GO" id="GO:0050660">
    <property type="term" value="F:flavin adenine dinucleotide binding"/>
    <property type="evidence" value="ECO:0007669"/>
    <property type="project" value="InterPro"/>
</dbReference>
<proteinExistence type="inferred from homology"/>
<dbReference type="Gene3D" id="3.50.50.60">
    <property type="entry name" value="FAD/NAD(P)-binding domain"/>
    <property type="match status" value="2"/>
</dbReference>
<keyword evidence="2" id="KW-0285">Flavoprotein</keyword>
<evidence type="ECO:0000259" key="4">
    <source>
        <dbReference type="PROSITE" id="PS00624"/>
    </source>
</evidence>
<dbReference type="SUPFAM" id="SSF51905">
    <property type="entry name" value="FAD/NAD(P)-binding domain"/>
    <property type="match status" value="1"/>
</dbReference>
<dbReference type="SUPFAM" id="SSF54373">
    <property type="entry name" value="FAD-linked reductases, C-terminal domain"/>
    <property type="match status" value="1"/>
</dbReference>
<dbReference type="Pfam" id="PF05199">
    <property type="entry name" value="GMC_oxred_C"/>
    <property type="match status" value="1"/>
</dbReference>
<dbReference type="GO" id="GO:0016614">
    <property type="term" value="F:oxidoreductase activity, acting on CH-OH group of donors"/>
    <property type="evidence" value="ECO:0007669"/>
    <property type="project" value="InterPro"/>
</dbReference>